<reference evidence="6 7" key="1">
    <citation type="journal article" date="2023" name="Ecotoxicol. Environ. Saf.">
        <title>Mercury remediation potential of mercury-resistant strain Rheinheimera metallidurans sp. nov. isolated from a municipal waste dumping site.</title>
        <authorList>
            <person name="Yadav V."/>
            <person name="Manjhi A."/>
            <person name="Vadakedath N."/>
        </authorList>
    </citation>
    <scope>NUCLEOTIDE SEQUENCE [LARGE SCALE GENOMIC DNA]</scope>
    <source>
        <strain evidence="6 7">E-49</strain>
    </source>
</reference>
<dbReference type="Gene3D" id="2.120.10.30">
    <property type="entry name" value="TolB, C-terminal domain"/>
    <property type="match status" value="2"/>
</dbReference>
<dbReference type="InterPro" id="IPR011042">
    <property type="entry name" value="6-blade_b-propeller_TolB-like"/>
</dbReference>
<dbReference type="Pfam" id="PF07676">
    <property type="entry name" value="PD40"/>
    <property type="match status" value="1"/>
</dbReference>
<keyword evidence="4" id="KW-0472">Membrane</keyword>
<proteinExistence type="inferred from homology"/>
<dbReference type="SUPFAM" id="SSF46894">
    <property type="entry name" value="C-terminal effector domain of the bipartite response regulators"/>
    <property type="match status" value="1"/>
</dbReference>
<evidence type="ECO:0000313" key="7">
    <source>
        <dbReference type="Proteomes" id="UP001375382"/>
    </source>
</evidence>
<keyword evidence="7" id="KW-1185">Reference proteome</keyword>
<feature type="transmembrane region" description="Helical" evidence="4">
    <location>
        <begin position="172"/>
        <end position="189"/>
    </location>
</feature>
<keyword evidence="4" id="KW-1133">Transmembrane helix</keyword>
<dbReference type="SMART" id="SM00862">
    <property type="entry name" value="Trans_reg_C"/>
    <property type="match status" value="1"/>
</dbReference>
<dbReference type="InterPro" id="IPR011659">
    <property type="entry name" value="WD40"/>
</dbReference>
<comment type="similarity">
    <text evidence="1">Belongs to the TolB family.</text>
</comment>
<name>A0ABU8CC21_9GAMM</name>
<dbReference type="CDD" id="cd00383">
    <property type="entry name" value="trans_reg_C"/>
    <property type="match status" value="1"/>
</dbReference>
<keyword evidence="4" id="KW-0812">Transmembrane</keyword>
<dbReference type="PANTHER" id="PTHR36842">
    <property type="entry name" value="PROTEIN TOLB HOMOLOG"/>
    <property type="match status" value="1"/>
</dbReference>
<dbReference type="InterPro" id="IPR001867">
    <property type="entry name" value="OmpR/PhoB-type_DNA-bd"/>
</dbReference>
<evidence type="ECO:0000256" key="4">
    <source>
        <dbReference type="SAM" id="Phobius"/>
    </source>
</evidence>
<feature type="domain" description="OmpR/PhoB-type" evidence="5">
    <location>
        <begin position="19"/>
        <end position="115"/>
    </location>
</feature>
<organism evidence="6 7">
    <name type="scientific">Rheinheimera muenzenbergensis</name>
    <dbReference type="NCBI Taxonomy" id="1193628"/>
    <lineage>
        <taxon>Bacteria</taxon>
        <taxon>Pseudomonadati</taxon>
        <taxon>Pseudomonadota</taxon>
        <taxon>Gammaproteobacteria</taxon>
        <taxon>Chromatiales</taxon>
        <taxon>Chromatiaceae</taxon>
        <taxon>Rheinheimera</taxon>
    </lineage>
</organism>
<evidence type="ECO:0000313" key="6">
    <source>
        <dbReference type="EMBL" id="MEH8019412.1"/>
    </source>
</evidence>
<dbReference type="Proteomes" id="UP001375382">
    <property type="component" value="Unassembled WGS sequence"/>
</dbReference>
<feature type="DNA-binding region" description="OmpR/PhoB-type" evidence="3">
    <location>
        <begin position="19"/>
        <end position="115"/>
    </location>
</feature>
<dbReference type="SUPFAM" id="SSF82171">
    <property type="entry name" value="DPP6 N-terminal domain-like"/>
    <property type="match status" value="2"/>
</dbReference>
<dbReference type="Gene3D" id="1.10.10.10">
    <property type="entry name" value="Winged helix-like DNA-binding domain superfamily/Winged helix DNA-binding domain"/>
    <property type="match status" value="1"/>
</dbReference>
<dbReference type="InterPro" id="IPR036388">
    <property type="entry name" value="WH-like_DNA-bd_sf"/>
</dbReference>
<accession>A0ABU8CC21</accession>
<dbReference type="InterPro" id="IPR016032">
    <property type="entry name" value="Sig_transdc_resp-reg_C-effctor"/>
</dbReference>
<dbReference type="RefSeq" id="WP_335737807.1">
    <property type="nucleotide sequence ID" value="NZ_JALAAR010000026.1"/>
</dbReference>
<evidence type="ECO:0000259" key="5">
    <source>
        <dbReference type="PROSITE" id="PS51755"/>
    </source>
</evidence>
<comment type="caution">
    <text evidence="6">The sequence shown here is derived from an EMBL/GenBank/DDBJ whole genome shotgun (WGS) entry which is preliminary data.</text>
</comment>
<dbReference type="EMBL" id="JALAAR010000026">
    <property type="protein sequence ID" value="MEH8019412.1"/>
    <property type="molecule type" value="Genomic_DNA"/>
</dbReference>
<protein>
    <submittedName>
        <fullName evidence="6">Winged helix-turn-helix domain-containing protein</fullName>
    </submittedName>
</protein>
<evidence type="ECO:0000256" key="3">
    <source>
        <dbReference type="PROSITE-ProRule" id="PRU01091"/>
    </source>
</evidence>
<evidence type="ECO:0000256" key="2">
    <source>
        <dbReference type="ARBA" id="ARBA00023125"/>
    </source>
</evidence>
<dbReference type="Pfam" id="PF00486">
    <property type="entry name" value="Trans_reg_C"/>
    <property type="match status" value="1"/>
</dbReference>
<evidence type="ECO:0000256" key="1">
    <source>
        <dbReference type="ARBA" id="ARBA00009820"/>
    </source>
</evidence>
<sequence length="724" mass="80681">MEFSALSPVTAGSAKNSWSNGFSLNEFEVYPASGEVKTAQAVQSLEPKVMQVLLHLVNSAGEVLSAEQLFSLVWPRSVYSPVSVRRAVNQLRKVFADDSKTIFKTYPKRGYALHARLSPLAPGPAAETADNTHVLQSTAAATATGRSTFYSEATLHSTLSSRPRMRFPGTRIGYLLILLLAFCAALLLLNSTPAPTWQVTSLQPLTATAEQETFSRFTPDNSAVVYLSHPDKTSGASELWLTSTDRLQQRLLYKTDFRIDFFSWLPSAPADSQQRLLLAARTDDNLQFFSLTLSADYQLLAYQDHLGIPNGRINSPFYSDGIWVFYLANEHNTQKLYRANLNSGQIDLLLSASQQFSPYRIAPSPAPSAITLLGFDDQQRSQLKQLIVSSGEISDIATLDANWYFIDYQPSFAGYLLSDGKSLFTLDAQQKLHKLPFENYAFLHYPTLAANGKALSYTHATASGNIYLQPLNTQAPIALTSGTAHSWRGSFSHDNRQLAYVSNKYGHSQIFVLNIATGKEQLVYDNAQQHLALSQPLWSADNTKLAFARNQRLVIVDLSTAQTEHFDQIIGLPTQWLDNNDELLIRQSAKPINRWYRFSLDRPEQQAVIASELAQVIHNDTRYVITETQLQTASGTVLFATADTQYIARHFAKTNGLYLMLASPATAEAEVWLYTYTTGQAEKITTMTLPSTEISDINQQQLLYSTFATEKDIHTLTLKRLMTQ</sequence>
<dbReference type="PROSITE" id="PS51755">
    <property type="entry name" value="OMPR_PHOB"/>
    <property type="match status" value="1"/>
</dbReference>
<keyword evidence="2 3" id="KW-0238">DNA-binding</keyword>
<gene>
    <name evidence="6" type="ORF">MN202_19435</name>
</gene>